<dbReference type="eggNOG" id="COG1670">
    <property type="taxonomic scope" value="Bacteria"/>
</dbReference>
<sequence length="171" mass="19892">MNIKLRKLKQKDAPLMLEWMQDKEITSCFRFDAQSMTIEKVYSFIEKAQDISTDMHLAIINEEDEYLGTISLKEIDSINHTAEYAISMRKCAIGSGVARSATEKLLDKAFNEVKINKVYLNVLSDNIRAIKFYEKLGFSFEGEFKDHLFINGKYKSIKWYGIFKVDFMKSI</sequence>
<dbReference type="PANTHER" id="PTHR43415">
    <property type="entry name" value="SPERMIDINE N(1)-ACETYLTRANSFERASE"/>
    <property type="match status" value="1"/>
</dbReference>
<dbReference type="InterPro" id="IPR000182">
    <property type="entry name" value="GNAT_dom"/>
</dbReference>
<dbReference type="STRING" id="642492.Clole_3801"/>
<gene>
    <name evidence="2" type="ordered locus">Clole_3801</name>
</gene>
<proteinExistence type="predicted"/>
<organism evidence="2 3">
    <name type="scientific">Cellulosilyticum lentocellum (strain ATCC 49066 / DSM 5427 / NCIMB 11756 / RHM5)</name>
    <name type="common">Clostridium lentocellum</name>
    <dbReference type="NCBI Taxonomy" id="642492"/>
    <lineage>
        <taxon>Bacteria</taxon>
        <taxon>Bacillati</taxon>
        <taxon>Bacillota</taxon>
        <taxon>Clostridia</taxon>
        <taxon>Lachnospirales</taxon>
        <taxon>Cellulosilyticaceae</taxon>
        <taxon>Cellulosilyticum</taxon>
    </lineage>
</organism>
<dbReference type="KEGG" id="cle:Clole_3801"/>
<dbReference type="GO" id="GO:0016747">
    <property type="term" value="F:acyltransferase activity, transferring groups other than amino-acyl groups"/>
    <property type="evidence" value="ECO:0007669"/>
    <property type="project" value="InterPro"/>
</dbReference>
<name>F2JIL1_CELLD</name>
<keyword evidence="3" id="KW-1185">Reference proteome</keyword>
<keyword evidence="2" id="KW-0808">Transferase</keyword>
<dbReference type="Proteomes" id="UP000008467">
    <property type="component" value="Chromosome"/>
</dbReference>
<reference evidence="2 3" key="1">
    <citation type="journal article" date="2011" name="J. Bacteriol.">
        <title>Complete genome sequence of the cellulose-degrading bacterium Cellulosilyticum lentocellum.</title>
        <authorList>
            <consortium name="US DOE Joint Genome Institute"/>
            <person name="Miller D.A."/>
            <person name="Suen G."/>
            <person name="Bruce D."/>
            <person name="Copeland A."/>
            <person name="Cheng J.F."/>
            <person name="Detter C."/>
            <person name="Goodwin L.A."/>
            <person name="Han C.S."/>
            <person name="Hauser L.J."/>
            <person name="Land M.L."/>
            <person name="Lapidus A."/>
            <person name="Lucas S."/>
            <person name="Meincke L."/>
            <person name="Pitluck S."/>
            <person name="Tapia R."/>
            <person name="Teshima H."/>
            <person name="Woyke T."/>
            <person name="Fox B.G."/>
            <person name="Angert E.R."/>
            <person name="Currie C.R."/>
        </authorList>
    </citation>
    <scope>NUCLEOTIDE SEQUENCE [LARGE SCALE GENOMIC DNA]</scope>
    <source>
        <strain evidence="3">ATCC 49066 / DSM 5427 / NCIMB 11756 / RHM5</strain>
    </source>
</reference>
<accession>F2JIL1</accession>
<evidence type="ECO:0000259" key="1">
    <source>
        <dbReference type="PROSITE" id="PS51186"/>
    </source>
</evidence>
<evidence type="ECO:0000313" key="2">
    <source>
        <dbReference type="EMBL" id="ADZ85481.1"/>
    </source>
</evidence>
<dbReference type="Pfam" id="PF13302">
    <property type="entry name" value="Acetyltransf_3"/>
    <property type="match status" value="1"/>
</dbReference>
<feature type="domain" description="N-acetyltransferase" evidence="1">
    <location>
        <begin position="3"/>
        <end position="160"/>
    </location>
</feature>
<dbReference type="PROSITE" id="PS51186">
    <property type="entry name" value="GNAT"/>
    <property type="match status" value="1"/>
</dbReference>
<dbReference type="EMBL" id="CP002582">
    <property type="protein sequence ID" value="ADZ85481.1"/>
    <property type="molecule type" value="Genomic_DNA"/>
</dbReference>
<protein>
    <submittedName>
        <fullName evidence="2">GCN5-related N-acetyltransferase</fullName>
    </submittedName>
</protein>
<dbReference type="HOGENOM" id="CLU_013985_3_2_9"/>
<dbReference type="Gene3D" id="3.40.630.30">
    <property type="match status" value="1"/>
</dbReference>
<evidence type="ECO:0000313" key="3">
    <source>
        <dbReference type="Proteomes" id="UP000008467"/>
    </source>
</evidence>
<dbReference type="SUPFAM" id="SSF55729">
    <property type="entry name" value="Acyl-CoA N-acyltransferases (Nat)"/>
    <property type="match status" value="1"/>
</dbReference>
<dbReference type="AlphaFoldDB" id="F2JIL1"/>
<dbReference type="PANTHER" id="PTHR43415:SF3">
    <property type="entry name" value="GNAT-FAMILY ACETYLTRANSFERASE"/>
    <property type="match status" value="1"/>
</dbReference>
<dbReference type="RefSeq" id="WP_013658755.1">
    <property type="nucleotide sequence ID" value="NC_015275.1"/>
</dbReference>
<dbReference type="InterPro" id="IPR016181">
    <property type="entry name" value="Acyl_CoA_acyltransferase"/>
</dbReference>